<keyword evidence="3" id="KW-1185">Reference proteome</keyword>
<gene>
    <name evidence="2" type="ORF">KDW03_04730</name>
</gene>
<dbReference type="PANTHER" id="PTHR43686:SF1">
    <property type="entry name" value="AMINOTRAN_5 DOMAIN-CONTAINING PROTEIN"/>
    <property type="match status" value="1"/>
</dbReference>
<evidence type="ECO:0000313" key="3">
    <source>
        <dbReference type="Proteomes" id="UP001056539"/>
    </source>
</evidence>
<sequence>MKVKNLLKVVGQALQDYQMVSDGDVLWVGISGSCKSFLALLFLFFRQRYVPIRYQLRPVHVMVPGEREENVKNWYRAFQERWGLPDLEVLPFPQEGMTFYKKAPRQAILQVLIHQVGVSGNKIVLGDCLEDITLSALAALFYHRSWRVLLPHALLNRGVSLLRPLAYFSEKKLLRYADNEKIVFFREQRAHGPGKQKLASFVSQFRSLTPQPLLQVFAAFRHPKKEYFLLDE</sequence>
<accession>A0AAX3BFM8</accession>
<evidence type="ECO:0000256" key="1">
    <source>
        <dbReference type="SAM" id="Phobius"/>
    </source>
</evidence>
<dbReference type="KEGG" id="taqu:KDW03_04730"/>
<dbReference type="InterPro" id="IPR014729">
    <property type="entry name" value="Rossmann-like_a/b/a_fold"/>
</dbReference>
<dbReference type="Gene3D" id="3.40.50.620">
    <property type="entry name" value="HUPs"/>
    <property type="match status" value="1"/>
</dbReference>
<keyword evidence="1" id="KW-0472">Membrane</keyword>
<keyword evidence="1" id="KW-1133">Transmembrane helix</keyword>
<evidence type="ECO:0000313" key="2">
    <source>
        <dbReference type="EMBL" id="URA11105.1"/>
    </source>
</evidence>
<dbReference type="AlphaFoldDB" id="A0AAX3BFM8"/>
<name>A0AAX3BFM8_9SPIR</name>
<reference evidence="2" key="2">
    <citation type="submission" date="2022-06" db="EMBL/GenBank/DDBJ databases">
        <title>Thermospira aquatica gen. nov., sp. nov.</title>
        <authorList>
            <person name="Ben Ali Gam Z."/>
            <person name="Labat M."/>
        </authorList>
    </citation>
    <scope>NUCLEOTIDE SEQUENCE</scope>
    <source>
        <strain evidence="2">F1F22</strain>
    </source>
</reference>
<dbReference type="SUPFAM" id="SSF52402">
    <property type="entry name" value="Adenine nucleotide alpha hydrolases-like"/>
    <property type="match status" value="1"/>
</dbReference>
<dbReference type="PANTHER" id="PTHR43686">
    <property type="entry name" value="SULFURTRANSFERASE-RELATED"/>
    <property type="match status" value="1"/>
</dbReference>
<dbReference type="Proteomes" id="UP001056539">
    <property type="component" value="Chromosome"/>
</dbReference>
<dbReference type="EMBL" id="CP073355">
    <property type="protein sequence ID" value="URA11105.1"/>
    <property type="molecule type" value="Genomic_DNA"/>
</dbReference>
<feature type="transmembrane region" description="Helical" evidence="1">
    <location>
        <begin position="25"/>
        <end position="45"/>
    </location>
</feature>
<reference evidence="2" key="1">
    <citation type="submission" date="2021-04" db="EMBL/GenBank/DDBJ databases">
        <authorList>
            <person name="Postec A."/>
        </authorList>
    </citation>
    <scope>NUCLEOTIDE SEQUENCE</scope>
    <source>
        <strain evidence="2">F1F22</strain>
    </source>
</reference>
<keyword evidence="1" id="KW-0812">Transmembrane</keyword>
<proteinExistence type="predicted"/>
<protein>
    <submittedName>
        <fullName evidence="2">Uncharacterized protein</fullName>
    </submittedName>
</protein>
<dbReference type="RefSeq" id="WP_271436240.1">
    <property type="nucleotide sequence ID" value="NZ_CP073355.1"/>
</dbReference>
<organism evidence="2 3">
    <name type="scientific">Thermospira aquatica</name>
    <dbReference type="NCBI Taxonomy" id="2828656"/>
    <lineage>
        <taxon>Bacteria</taxon>
        <taxon>Pseudomonadati</taxon>
        <taxon>Spirochaetota</taxon>
        <taxon>Spirochaetia</taxon>
        <taxon>Brevinematales</taxon>
        <taxon>Thermospiraceae</taxon>
        <taxon>Thermospira</taxon>
    </lineage>
</organism>